<evidence type="ECO:0000313" key="14">
    <source>
        <dbReference type="EMBL" id="NUB43910.1"/>
    </source>
</evidence>
<dbReference type="GO" id="GO:0004497">
    <property type="term" value="F:monooxygenase activity"/>
    <property type="evidence" value="ECO:0007669"/>
    <property type="project" value="UniProtKB-KW"/>
</dbReference>
<keyword evidence="7 12" id="KW-1133">Transmembrane helix</keyword>
<sequence>MTPALFPLATLAPLPLLALGVGFGGALAFAGLVYMTLFALLLDQVVARAAAPDGVEFPAADALLVVLALAHLLALPLAVWAIGGPSGLSAVDRVALFAGFGLFFGQVSNPVAHELIHRGDRRLFRLGRLVYVTLLFGHHTSAHRLVHHRHAASRDDPNTARSGEGFYRFALRAWVGSFRKGLAAENDLRRRGAKGLHPYAIYTGGAVLSLLLGWVIAGPAGALVWAGLAAHAQSQLLLSDYVQHYGLMRRTGPDGRLEPVGDRHSWNAPHGFTAALMLNAPRHSDHHAHPARPYPALRLPVPDLAPRLPWSLPVSCVVALLPPLWRRAMRPRLAQWRAEEAALAQP</sequence>
<evidence type="ECO:0000256" key="2">
    <source>
        <dbReference type="ARBA" id="ARBA00010823"/>
    </source>
</evidence>
<dbReference type="InterPro" id="IPR033885">
    <property type="entry name" value="AlkB/XylM"/>
</dbReference>
<dbReference type="Proteomes" id="UP000484076">
    <property type="component" value="Unassembled WGS sequence"/>
</dbReference>
<feature type="transmembrane region" description="Helical" evidence="12">
    <location>
        <begin position="62"/>
        <end position="82"/>
    </location>
</feature>
<keyword evidence="4" id="KW-0997">Cell inner membrane</keyword>
<dbReference type="PANTHER" id="PTHR38674">
    <property type="entry name" value="ALKANE 1-MONOOXYGENASE 1"/>
    <property type="match status" value="1"/>
</dbReference>
<keyword evidence="15" id="KW-1185">Reference proteome</keyword>
<feature type="domain" description="Fatty acid desaturase" evidence="13">
    <location>
        <begin position="95"/>
        <end position="310"/>
    </location>
</feature>
<evidence type="ECO:0000256" key="1">
    <source>
        <dbReference type="ARBA" id="ARBA00004429"/>
    </source>
</evidence>
<keyword evidence="5 12" id="KW-0812">Transmembrane</keyword>
<feature type="transmembrane region" description="Helical" evidence="12">
    <location>
        <begin position="199"/>
        <end position="228"/>
    </location>
</feature>
<comment type="similarity">
    <text evidence="2">Belongs to the fatty acid desaturase type 1 family. AlkB subfamily.</text>
</comment>
<accession>A0A8X8KMH1</accession>
<dbReference type="Pfam" id="PF00487">
    <property type="entry name" value="FA_desaturase"/>
    <property type="match status" value="1"/>
</dbReference>
<dbReference type="PANTHER" id="PTHR38674:SF1">
    <property type="entry name" value="ALKANE 1-MONOOXYGENASE 1"/>
    <property type="match status" value="1"/>
</dbReference>
<protein>
    <submittedName>
        <fullName evidence="14">Alkane 1-monooxygenase</fullName>
    </submittedName>
</protein>
<feature type="transmembrane region" description="Helical" evidence="12">
    <location>
        <begin position="94"/>
        <end position="112"/>
    </location>
</feature>
<feature type="transmembrane region" description="Helical" evidence="12">
    <location>
        <begin position="28"/>
        <end position="50"/>
    </location>
</feature>
<dbReference type="EMBL" id="WHUT02000003">
    <property type="protein sequence ID" value="NUB43910.1"/>
    <property type="molecule type" value="Genomic_DNA"/>
</dbReference>
<evidence type="ECO:0000259" key="13">
    <source>
        <dbReference type="Pfam" id="PF00487"/>
    </source>
</evidence>
<proteinExistence type="inferred from homology"/>
<evidence type="ECO:0000256" key="3">
    <source>
        <dbReference type="ARBA" id="ARBA00022475"/>
    </source>
</evidence>
<evidence type="ECO:0000256" key="5">
    <source>
        <dbReference type="ARBA" id="ARBA00022692"/>
    </source>
</evidence>
<keyword evidence="3" id="KW-1003">Cell membrane</keyword>
<dbReference type="AlphaFoldDB" id="A0A8X8KMH1"/>
<dbReference type="InterPro" id="IPR005804">
    <property type="entry name" value="FA_desaturase_dom"/>
</dbReference>
<reference evidence="14" key="1">
    <citation type="submission" date="2020-05" db="EMBL/GenBank/DDBJ databases">
        <title>Fertoebacter nigrum gen. nov., sp. nov., a new member of the family Rhodobacteraceae.</title>
        <authorList>
            <person name="Szuroczki S."/>
            <person name="Abbaszade G."/>
            <person name="Buni D."/>
            <person name="Schumann P."/>
            <person name="Toth E."/>
        </authorList>
    </citation>
    <scope>NUCLEOTIDE SEQUENCE</scope>
    <source>
        <strain evidence="14">RG-N-1a</strain>
    </source>
</reference>
<name>A0A8X8KMH1_9RHOB</name>
<evidence type="ECO:0000256" key="12">
    <source>
        <dbReference type="SAM" id="Phobius"/>
    </source>
</evidence>
<dbReference type="GO" id="GO:0005886">
    <property type="term" value="C:plasma membrane"/>
    <property type="evidence" value="ECO:0007669"/>
    <property type="project" value="UniProtKB-SubCell"/>
</dbReference>
<evidence type="ECO:0000256" key="4">
    <source>
        <dbReference type="ARBA" id="ARBA00022519"/>
    </source>
</evidence>
<dbReference type="CDD" id="cd03512">
    <property type="entry name" value="Alkane-hydroxylase"/>
    <property type="match status" value="1"/>
</dbReference>
<evidence type="ECO:0000256" key="11">
    <source>
        <dbReference type="ARBA" id="ARBA00023136"/>
    </source>
</evidence>
<gene>
    <name evidence="14" type="ORF">GEU84_005925</name>
</gene>
<keyword evidence="8" id="KW-0560">Oxidoreductase</keyword>
<comment type="subcellular location">
    <subcellularLocation>
        <location evidence="1">Cell inner membrane</location>
        <topology evidence="1">Multi-pass membrane protein</topology>
    </subcellularLocation>
</comment>
<dbReference type="GO" id="GO:0006629">
    <property type="term" value="P:lipid metabolic process"/>
    <property type="evidence" value="ECO:0007669"/>
    <property type="project" value="InterPro"/>
</dbReference>
<evidence type="ECO:0000256" key="7">
    <source>
        <dbReference type="ARBA" id="ARBA00022989"/>
    </source>
</evidence>
<keyword evidence="11 12" id="KW-0472">Membrane</keyword>
<evidence type="ECO:0000256" key="10">
    <source>
        <dbReference type="ARBA" id="ARBA00023033"/>
    </source>
</evidence>
<keyword evidence="10" id="KW-0503">Monooxygenase</keyword>
<evidence type="ECO:0000256" key="6">
    <source>
        <dbReference type="ARBA" id="ARBA00022723"/>
    </source>
</evidence>
<organism evidence="14 15">
    <name type="scientific">Fertoeibacter niger</name>
    <dbReference type="NCBI Taxonomy" id="2656921"/>
    <lineage>
        <taxon>Bacteria</taxon>
        <taxon>Pseudomonadati</taxon>
        <taxon>Pseudomonadota</taxon>
        <taxon>Alphaproteobacteria</taxon>
        <taxon>Rhodobacterales</taxon>
        <taxon>Paracoccaceae</taxon>
        <taxon>Fertoeibacter</taxon>
    </lineage>
</organism>
<evidence type="ECO:0000313" key="15">
    <source>
        <dbReference type="Proteomes" id="UP000484076"/>
    </source>
</evidence>
<dbReference type="RefSeq" id="WP_152824964.1">
    <property type="nucleotide sequence ID" value="NZ_WHUT02000003.1"/>
</dbReference>
<keyword evidence="6" id="KW-0479">Metal-binding</keyword>
<evidence type="ECO:0000256" key="8">
    <source>
        <dbReference type="ARBA" id="ARBA00023002"/>
    </source>
</evidence>
<keyword evidence="9" id="KW-0408">Iron</keyword>
<comment type="caution">
    <text evidence="14">The sequence shown here is derived from an EMBL/GenBank/DDBJ whole genome shotgun (WGS) entry which is preliminary data.</text>
</comment>
<evidence type="ECO:0000256" key="9">
    <source>
        <dbReference type="ARBA" id="ARBA00023004"/>
    </source>
</evidence>
<dbReference type="GO" id="GO:0046872">
    <property type="term" value="F:metal ion binding"/>
    <property type="evidence" value="ECO:0007669"/>
    <property type="project" value="UniProtKB-KW"/>
</dbReference>